<accession>A0ABW3BHU4</accession>
<keyword evidence="1" id="KW-1133">Transmembrane helix</keyword>
<feature type="transmembrane region" description="Helical" evidence="1">
    <location>
        <begin position="63"/>
        <end position="84"/>
    </location>
</feature>
<comment type="caution">
    <text evidence="2">The sequence shown here is derived from an EMBL/GenBank/DDBJ whole genome shotgun (WGS) entry which is preliminary data.</text>
</comment>
<protein>
    <submittedName>
        <fullName evidence="2">DUF2637 domain-containing protein</fullName>
    </submittedName>
</protein>
<proteinExistence type="predicted"/>
<dbReference type="Pfam" id="PF10935">
    <property type="entry name" value="DUF2637"/>
    <property type="match status" value="1"/>
</dbReference>
<evidence type="ECO:0000313" key="2">
    <source>
        <dbReference type="EMBL" id="MFD0802952.1"/>
    </source>
</evidence>
<feature type="transmembrane region" description="Helical" evidence="1">
    <location>
        <begin position="23"/>
        <end position="43"/>
    </location>
</feature>
<evidence type="ECO:0000256" key="1">
    <source>
        <dbReference type="SAM" id="Phobius"/>
    </source>
</evidence>
<dbReference type="InterPro" id="IPR021235">
    <property type="entry name" value="DUF2637"/>
</dbReference>
<feature type="non-terminal residue" evidence="2">
    <location>
        <position position="122"/>
    </location>
</feature>
<gene>
    <name evidence="2" type="ORF">ACFQZU_16715</name>
</gene>
<evidence type="ECO:0000313" key="3">
    <source>
        <dbReference type="Proteomes" id="UP001596956"/>
    </source>
</evidence>
<name>A0ABW3BHU4_9ACTN</name>
<feature type="transmembrane region" description="Helical" evidence="1">
    <location>
        <begin position="96"/>
        <end position="119"/>
    </location>
</feature>
<dbReference type="Proteomes" id="UP001596956">
    <property type="component" value="Unassembled WGS sequence"/>
</dbReference>
<keyword evidence="1" id="KW-0472">Membrane</keyword>
<dbReference type="EMBL" id="JBHTHR010000664">
    <property type="protein sequence ID" value="MFD0802952.1"/>
    <property type="molecule type" value="Genomic_DNA"/>
</dbReference>
<sequence>MAVNSSSSTAGARTPAEKPRSSVAAVLLTALGVLVIAACAVLLSYNGIYRIAAQGNVGPRYAHLYPAVFTLLVLMALWTSYVLRTAARGRRLWADGLILLLVAVAAGASALEASGLVLVPAV</sequence>
<reference evidence="3" key="1">
    <citation type="journal article" date="2019" name="Int. J. Syst. Evol. Microbiol.">
        <title>The Global Catalogue of Microorganisms (GCM) 10K type strain sequencing project: providing services to taxonomists for standard genome sequencing and annotation.</title>
        <authorList>
            <consortium name="The Broad Institute Genomics Platform"/>
            <consortium name="The Broad Institute Genome Sequencing Center for Infectious Disease"/>
            <person name="Wu L."/>
            <person name="Ma J."/>
        </authorList>
    </citation>
    <scope>NUCLEOTIDE SEQUENCE [LARGE SCALE GENOMIC DNA]</scope>
    <source>
        <strain evidence="3">CCUG 63369</strain>
    </source>
</reference>
<organism evidence="2 3">
    <name type="scientific">Streptomonospora algeriensis</name>
    <dbReference type="NCBI Taxonomy" id="995084"/>
    <lineage>
        <taxon>Bacteria</taxon>
        <taxon>Bacillati</taxon>
        <taxon>Actinomycetota</taxon>
        <taxon>Actinomycetes</taxon>
        <taxon>Streptosporangiales</taxon>
        <taxon>Nocardiopsidaceae</taxon>
        <taxon>Streptomonospora</taxon>
    </lineage>
</organism>
<keyword evidence="3" id="KW-1185">Reference proteome</keyword>
<keyword evidence="1" id="KW-0812">Transmembrane</keyword>